<comment type="caution">
    <text evidence="1">The sequence shown here is derived from an EMBL/GenBank/DDBJ whole genome shotgun (WGS) entry which is preliminary data.</text>
</comment>
<evidence type="ECO:0000313" key="1">
    <source>
        <dbReference type="EMBL" id="HIW87531.1"/>
    </source>
</evidence>
<gene>
    <name evidence="1" type="ORF">IAC47_04565</name>
</gene>
<evidence type="ECO:0008006" key="3">
    <source>
        <dbReference type="Google" id="ProtNLM"/>
    </source>
</evidence>
<feature type="non-terminal residue" evidence="1">
    <location>
        <position position="134"/>
    </location>
</feature>
<dbReference type="Proteomes" id="UP000824267">
    <property type="component" value="Unassembled WGS sequence"/>
</dbReference>
<protein>
    <recommendedName>
        <fullName evidence="3">AsmA domain-containing protein</fullName>
    </recommendedName>
</protein>
<organism evidence="1 2">
    <name type="scientific">Candidatus Onthomorpha intestinigallinarum</name>
    <dbReference type="NCBI Taxonomy" id="2840880"/>
    <lineage>
        <taxon>Bacteria</taxon>
        <taxon>Pseudomonadati</taxon>
        <taxon>Bacteroidota</taxon>
        <taxon>Bacteroidia</taxon>
        <taxon>Bacteroidales</taxon>
        <taxon>Candidatus Onthomorpha</taxon>
    </lineage>
</organism>
<proteinExistence type="predicted"/>
<dbReference type="AlphaFoldDB" id="A0A9D1RFX9"/>
<reference evidence="1" key="2">
    <citation type="submission" date="2021-04" db="EMBL/GenBank/DDBJ databases">
        <authorList>
            <person name="Gilroy R."/>
        </authorList>
    </citation>
    <scope>NUCLEOTIDE SEQUENCE</scope>
    <source>
        <strain evidence="1">Gambia16-930</strain>
    </source>
</reference>
<evidence type="ECO:0000313" key="2">
    <source>
        <dbReference type="Proteomes" id="UP000824267"/>
    </source>
</evidence>
<dbReference type="EMBL" id="DXGG01000144">
    <property type="protein sequence ID" value="HIW87531.1"/>
    <property type="molecule type" value="Genomic_DNA"/>
</dbReference>
<reference evidence="1" key="1">
    <citation type="journal article" date="2021" name="PeerJ">
        <title>Extensive microbial diversity within the chicken gut microbiome revealed by metagenomics and culture.</title>
        <authorList>
            <person name="Gilroy R."/>
            <person name="Ravi A."/>
            <person name="Getino M."/>
            <person name="Pursley I."/>
            <person name="Horton D.L."/>
            <person name="Alikhan N.F."/>
            <person name="Baker D."/>
            <person name="Gharbi K."/>
            <person name="Hall N."/>
            <person name="Watson M."/>
            <person name="Adriaenssens E.M."/>
            <person name="Foster-Nyarko E."/>
            <person name="Jarju S."/>
            <person name="Secka A."/>
            <person name="Antonio M."/>
            <person name="Oren A."/>
            <person name="Chaudhuri R.R."/>
            <person name="La Ragione R."/>
            <person name="Hildebrand F."/>
            <person name="Pallen M.J."/>
        </authorList>
    </citation>
    <scope>NUCLEOTIDE SEQUENCE</scope>
    <source>
        <strain evidence="1">Gambia16-930</strain>
    </source>
</reference>
<sequence>MKSKIFKILVIARKTVLRILFSLFLLVYVLVALLNSTIVQSITAAKVADYFSEQWNTRFTIGALEIRPLLNVALKDVYLEDLKHDTIANISYVSAGLSSFTPSKQLAFSDVVLSDVDFNLKIENRKLNFAFIID</sequence>
<accession>A0A9D1RFX9</accession>
<name>A0A9D1RFX9_9BACT</name>